<evidence type="ECO:0000256" key="3">
    <source>
        <dbReference type="ARBA" id="ARBA00022705"/>
    </source>
</evidence>
<reference evidence="7" key="1">
    <citation type="journal article" date="2020" name="Stud. Mycol.">
        <title>101 Dothideomycetes genomes: a test case for predicting lifestyles and emergence of pathogens.</title>
        <authorList>
            <person name="Haridas S."/>
            <person name="Albert R."/>
            <person name="Binder M."/>
            <person name="Bloem J."/>
            <person name="Labutti K."/>
            <person name="Salamov A."/>
            <person name="Andreopoulos B."/>
            <person name="Baker S."/>
            <person name="Barry K."/>
            <person name="Bills G."/>
            <person name="Bluhm B."/>
            <person name="Cannon C."/>
            <person name="Castanera R."/>
            <person name="Culley D."/>
            <person name="Daum C."/>
            <person name="Ezra D."/>
            <person name="Gonzalez J."/>
            <person name="Henrissat B."/>
            <person name="Kuo A."/>
            <person name="Liang C."/>
            <person name="Lipzen A."/>
            <person name="Lutzoni F."/>
            <person name="Magnuson J."/>
            <person name="Mondo S."/>
            <person name="Nolan M."/>
            <person name="Ohm R."/>
            <person name="Pangilinan J."/>
            <person name="Park H.-J."/>
            <person name="Ramirez L."/>
            <person name="Alfaro M."/>
            <person name="Sun H."/>
            <person name="Tritt A."/>
            <person name="Yoshinaga Y."/>
            <person name="Zwiers L.-H."/>
            <person name="Turgeon B."/>
            <person name="Goodwin S."/>
            <person name="Spatafora J."/>
            <person name="Crous P."/>
            <person name="Grigoriev I."/>
        </authorList>
    </citation>
    <scope>NUCLEOTIDE SEQUENCE</scope>
    <source>
        <strain evidence="7">CBS 480.64</strain>
    </source>
</reference>
<proteinExistence type="inferred from homology"/>
<dbReference type="GO" id="GO:0003682">
    <property type="term" value="F:chromatin binding"/>
    <property type="evidence" value="ECO:0007669"/>
    <property type="project" value="TreeGrafter"/>
</dbReference>
<dbReference type="GO" id="GO:1902977">
    <property type="term" value="P:mitotic DNA replication preinitiation complex assembly"/>
    <property type="evidence" value="ECO:0007669"/>
    <property type="project" value="TreeGrafter"/>
</dbReference>
<comment type="subcellular location">
    <subcellularLocation>
        <location evidence="1">Nucleus</location>
    </subcellularLocation>
</comment>
<organism evidence="7 8">
    <name type="scientific">Piedraia hortae CBS 480.64</name>
    <dbReference type="NCBI Taxonomy" id="1314780"/>
    <lineage>
        <taxon>Eukaryota</taxon>
        <taxon>Fungi</taxon>
        <taxon>Dikarya</taxon>
        <taxon>Ascomycota</taxon>
        <taxon>Pezizomycotina</taxon>
        <taxon>Dothideomycetes</taxon>
        <taxon>Dothideomycetidae</taxon>
        <taxon>Capnodiales</taxon>
        <taxon>Piedraiaceae</taxon>
        <taxon>Piedraia</taxon>
    </lineage>
</organism>
<comment type="similarity">
    <text evidence="2">Belongs to the CDC45 family.</text>
</comment>
<feature type="region of interest" description="Disordered" evidence="6">
    <location>
        <begin position="329"/>
        <end position="348"/>
    </location>
</feature>
<dbReference type="GO" id="GO:0000727">
    <property type="term" value="P:double-strand break repair via break-induced replication"/>
    <property type="evidence" value="ECO:0007669"/>
    <property type="project" value="TreeGrafter"/>
</dbReference>
<evidence type="ECO:0000313" key="8">
    <source>
        <dbReference type="Proteomes" id="UP000799421"/>
    </source>
</evidence>
<sequence>MYLPRTQLARIYTHLLRTSSPSSPPVVVITALTVDALCAVQIFTSLLKGDFIPHTVVPVSGYAELQDAGERLVKPRRISLGGEGGLVVLIGCGGGVHLTEFLAGELVEGDGVVVWVVDPRRPWNLENLIAVPGEAPTPGVKMGRVHTSFLPSAGVVVWDDGDVEAHLQGEIEAFLALREMDGVEDEDLVDGKRKRKGSWSDAEDERPRQRRKGSEPPPSSQLEDEASPPPSPGEVLQQQKREFIRLKNKYETAVENHYTSGSWTSEPSSSLFFSLASDLGRADNELLWLAIVGVESCSLSPFTNSLPGRNKLSLIKSLLRDEVRRMNPPIDSRPVEYPTTSARSPTDTSIRLSPEPAFILIRHWSLYDSMLHSTYLSTRLHVWNEQGRKRLNKLLAKMGISLAEAAQGYLHLPLDLKKSLNQRLEKFAEQYNLHGLVPSSKDEWGFVRSWGWAATFSAVDVALVVSSILEVGAENSEEPFCGVSGANIPSIPSASGGGGSGGIPQEQSYSTRLLSSLPTPPTSSPPSTQDFTTKRFFAAYDALSRRGLPTLQSSINLTQTLARAVLRTGSALLAKKQIRHLRSFRMAVLRDGPDLGLFSHPGALVRLGGWIAEAITAAEGEAGREGGEGQAVVLGALVEERGVYLVVGLSREGVKGTSKAERKKREEARRKKQEERERKKAERKLEKERERIKQRERREAVGVFESDDEEGSESEESETSDESESEDDRLPSHEDAPTRQKGNCFGNAFQSVVEETNARVRIDSFEHCVVEVKKEDFAGFLEGPGLGPD</sequence>
<dbReference type="OrthoDB" id="10258882at2759"/>
<evidence type="ECO:0000256" key="2">
    <source>
        <dbReference type="ARBA" id="ARBA00010727"/>
    </source>
</evidence>
<feature type="region of interest" description="Disordered" evidence="6">
    <location>
        <begin position="185"/>
        <end position="235"/>
    </location>
</feature>
<keyword evidence="3" id="KW-0235">DNA replication</keyword>
<dbReference type="Pfam" id="PF02724">
    <property type="entry name" value="CDC45"/>
    <property type="match status" value="1"/>
</dbReference>
<dbReference type="CDD" id="cd22249">
    <property type="entry name" value="UDM1_RNF168_RNF169-like"/>
    <property type="match status" value="1"/>
</dbReference>
<feature type="compositionally biased region" description="Polar residues" evidence="6">
    <location>
        <begin position="338"/>
        <end position="348"/>
    </location>
</feature>
<feature type="compositionally biased region" description="Basic and acidic residues" evidence="6">
    <location>
        <begin position="655"/>
        <end position="700"/>
    </location>
</feature>
<dbReference type="Proteomes" id="UP000799421">
    <property type="component" value="Unassembled WGS sequence"/>
</dbReference>
<dbReference type="GO" id="GO:0003697">
    <property type="term" value="F:single-stranded DNA binding"/>
    <property type="evidence" value="ECO:0007669"/>
    <property type="project" value="TreeGrafter"/>
</dbReference>
<keyword evidence="5" id="KW-0131">Cell cycle</keyword>
<keyword evidence="8" id="KW-1185">Reference proteome</keyword>
<feature type="region of interest" description="Disordered" evidence="6">
    <location>
        <begin position="655"/>
        <end position="744"/>
    </location>
</feature>
<dbReference type="PANTHER" id="PTHR10507:SF0">
    <property type="entry name" value="CELL DIVISION CONTROL PROTEIN 45 HOMOLOG"/>
    <property type="match status" value="1"/>
</dbReference>
<dbReference type="AlphaFoldDB" id="A0A6A7CBB4"/>
<dbReference type="EMBL" id="MU005957">
    <property type="protein sequence ID" value="KAF2864255.1"/>
    <property type="molecule type" value="Genomic_DNA"/>
</dbReference>
<name>A0A6A7CBB4_9PEZI</name>
<evidence type="ECO:0000256" key="4">
    <source>
        <dbReference type="ARBA" id="ARBA00023242"/>
    </source>
</evidence>
<evidence type="ECO:0000256" key="5">
    <source>
        <dbReference type="ARBA" id="ARBA00023306"/>
    </source>
</evidence>
<dbReference type="GO" id="GO:0006270">
    <property type="term" value="P:DNA replication initiation"/>
    <property type="evidence" value="ECO:0007669"/>
    <property type="project" value="InterPro"/>
</dbReference>
<keyword evidence="4" id="KW-0539">Nucleus</keyword>
<dbReference type="PANTHER" id="PTHR10507">
    <property type="entry name" value="CDC45-RELATED PROTEIN"/>
    <property type="match status" value="1"/>
</dbReference>
<evidence type="ECO:0000256" key="6">
    <source>
        <dbReference type="SAM" id="MobiDB-lite"/>
    </source>
</evidence>
<accession>A0A6A7CBB4</accession>
<feature type="compositionally biased region" description="Basic and acidic residues" evidence="6">
    <location>
        <begin position="728"/>
        <end position="738"/>
    </location>
</feature>
<feature type="compositionally biased region" description="Acidic residues" evidence="6">
    <location>
        <begin position="705"/>
        <end position="727"/>
    </location>
</feature>
<protein>
    <submittedName>
        <fullName evidence="7">CDC45-like protein</fullName>
    </submittedName>
</protein>
<dbReference type="GO" id="GO:0003688">
    <property type="term" value="F:DNA replication origin binding"/>
    <property type="evidence" value="ECO:0007669"/>
    <property type="project" value="TreeGrafter"/>
</dbReference>
<dbReference type="InterPro" id="IPR003874">
    <property type="entry name" value="CDC45"/>
</dbReference>
<evidence type="ECO:0000256" key="1">
    <source>
        <dbReference type="ARBA" id="ARBA00004123"/>
    </source>
</evidence>
<gene>
    <name evidence="7" type="ORF">K470DRAFT_273629</name>
</gene>
<evidence type="ECO:0000313" key="7">
    <source>
        <dbReference type="EMBL" id="KAF2864255.1"/>
    </source>
</evidence>
<dbReference type="GO" id="GO:0031261">
    <property type="term" value="C:DNA replication preinitiation complex"/>
    <property type="evidence" value="ECO:0007669"/>
    <property type="project" value="TreeGrafter"/>
</dbReference>